<gene>
    <name evidence="2" type="ORF">CSSPJE1EN1_LOCUS29470</name>
</gene>
<dbReference type="InterPro" id="IPR012577">
    <property type="entry name" value="NIPSNAP"/>
</dbReference>
<dbReference type="Proteomes" id="UP001497444">
    <property type="component" value="Unassembled WGS sequence"/>
</dbReference>
<name>A0ABP0VI46_9BRYO</name>
<protein>
    <recommendedName>
        <fullName evidence="1">NIPSNAP domain-containing protein</fullName>
    </recommendedName>
</protein>
<proteinExistence type="predicted"/>
<evidence type="ECO:0000313" key="3">
    <source>
        <dbReference type="Proteomes" id="UP001497444"/>
    </source>
</evidence>
<comment type="caution">
    <text evidence="2">The sequence shown here is derived from an EMBL/GenBank/DDBJ whole genome shotgun (WGS) entry which is preliminary data.</text>
</comment>
<accession>A0ABP0VI46</accession>
<feature type="domain" description="NIPSNAP" evidence="1">
    <location>
        <begin position="33"/>
        <end position="79"/>
    </location>
</feature>
<dbReference type="EMBL" id="CAXAQS010000980">
    <property type="protein sequence ID" value="CAK9254092.1"/>
    <property type="molecule type" value="Genomic_DNA"/>
</dbReference>
<evidence type="ECO:0000259" key="1">
    <source>
        <dbReference type="Pfam" id="PF07978"/>
    </source>
</evidence>
<dbReference type="Pfam" id="PF07978">
    <property type="entry name" value="NIPSNAP"/>
    <property type="match status" value="1"/>
</dbReference>
<organism evidence="2 3">
    <name type="scientific">Sphagnum jensenii</name>
    <dbReference type="NCBI Taxonomy" id="128206"/>
    <lineage>
        <taxon>Eukaryota</taxon>
        <taxon>Viridiplantae</taxon>
        <taxon>Streptophyta</taxon>
        <taxon>Embryophyta</taxon>
        <taxon>Bryophyta</taxon>
        <taxon>Sphagnophytina</taxon>
        <taxon>Sphagnopsida</taxon>
        <taxon>Sphagnales</taxon>
        <taxon>Sphagnaceae</taxon>
        <taxon>Sphagnum</taxon>
    </lineage>
</organism>
<keyword evidence="3" id="KW-1185">Reference proteome</keyword>
<sequence length="94" mass="10879">MMLYLPPTPCPALHSPESPQLEMPATGACLCSEDCNQAWNPRTLSKYMYELLGCMSQHLGRRRKVLHLWIFNSLQWRQVTMPRRQRSTPHPEAG</sequence>
<reference evidence="2" key="1">
    <citation type="submission" date="2024-02" db="EMBL/GenBank/DDBJ databases">
        <authorList>
            <consortium name="ELIXIR-Norway"/>
            <consortium name="Elixir Norway"/>
        </authorList>
    </citation>
    <scope>NUCLEOTIDE SEQUENCE</scope>
</reference>
<evidence type="ECO:0000313" key="2">
    <source>
        <dbReference type="EMBL" id="CAK9254092.1"/>
    </source>
</evidence>